<keyword evidence="4 8" id="KW-1003">Cell membrane</keyword>
<dbReference type="Pfam" id="PF01925">
    <property type="entry name" value="TauE"/>
    <property type="match status" value="1"/>
</dbReference>
<organism evidence="9 10">
    <name type="scientific">Thermobifida cellulosilytica TB100</name>
    <dbReference type="NCBI Taxonomy" id="665004"/>
    <lineage>
        <taxon>Bacteria</taxon>
        <taxon>Bacillati</taxon>
        <taxon>Actinomycetota</taxon>
        <taxon>Actinomycetes</taxon>
        <taxon>Streptosporangiales</taxon>
        <taxon>Nocardiopsidaceae</taxon>
        <taxon>Thermobifida</taxon>
    </lineage>
</organism>
<proteinExistence type="inferred from homology"/>
<accession>A0A147KGN7</accession>
<feature type="transmembrane region" description="Helical" evidence="8">
    <location>
        <begin position="99"/>
        <end position="117"/>
    </location>
</feature>
<dbReference type="GO" id="GO:0005886">
    <property type="term" value="C:plasma membrane"/>
    <property type="evidence" value="ECO:0007669"/>
    <property type="project" value="UniProtKB-SubCell"/>
</dbReference>
<feature type="transmembrane region" description="Helical" evidence="8">
    <location>
        <begin position="42"/>
        <end position="62"/>
    </location>
</feature>
<dbReference type="EMBL" id="LGEM01000089">
    <property type="protein sequence ID" value="KUP96451.1"/>
    <property type="molecule type" value="Genomic_DNA"/>
</dbReference>
<dbReference type="OrthoDB" id="3782574at2"/>
<reference evidence="10" key="1">
    <citation type="journal article" date="2017" name="Acta Aliment.">
        <title>Plant polysaccharide degrading enzyme system of Thermpbifida cellulosilytica TB100 revealed by de novo genome project data.</title>
        <authorList>
            <person name="Toth A."/>
            <person name="Baka E."/>
            <person name="Luzics S."/>
            <person name="Bata-Vidacs I."/>
            <person name="Nagy I."/>
            <person name="Balint B."/>
            <person name="Herceg R."/>
            <person name="Olasz F."/>
            <person name="Wilk T."/>
            <person name="Nagy T."/>
            <person name="Kriszt B."/>
            <person name="Nagy I."/>
            <person name="Kukolya J."/>
        </authorList>
    </citation>
    <scope>NUCLEOTIDE SEQUENCE [LARGE SCALE GENOMIC DNA]</scope>
    <source>
        <strain evidence="10">TB100</strain>
    </source>
</reference>
<dbReference type="STRING" id="665004.AC529_11835"/>
<evidence type="ECO:0000256" key="8">
    <source>
        <dbReference type="RuleBase" id="RU363041"/>
    </source>
</evidence>
<gene>
    <name evidence="9" type="ORF">AC529_11835</name>
</gene>
<dbReference type="InterPro" id="IPR002781">
    <property type="entry name" value="TM_pro_TauE-like"/>
</dbReference>
<dbReference type="InterPro" id="IPR052017">
    <property type="entry name" value="TSUP"/>
</dbReference>
<protein>
    <recommendedName>
        <fullName evidence="8">Probable membrane transporter protein</fullName>
    </recommendedName>
</protein>
<evidence type="ECO:0000313" key="10">
    <source>
        <dbReference type="Proteomes" id="UP000074382"/>
    </source>
</evidence>
<dbReference type="PANTHER" id="PTHR30269:SF0">
    <property type="entry name" value="MEMBRANE TRANSPORTER PROTEIN YFCA-RELATED"/>
    <property type="match status" value="1"/>
</dbReference>
<keyword evidence="6 8" id="KW-1133">Transmembrane helix</keyword>
<feature type="transmembrane region" description="Helical" evidence="8">
    <location>
        <begin position="74"/>
        <end position="93"/>
    </location>
</feature>
<dbReference type="PANTHER" id="PTHR30269">
    <property type="entry name" value="TRANSMEMBRANE PROTEIN YFCA"/>
    <property type="match status" value="1"/>
</dbReference>
<keyword evidence="7 8" id="KW-0472">Membrane</keyword>
<feature type="transmembrane region" description="Helical" evidence="8">
    <location>
        <begin position="230"/>
        <end position="249"/>
    </location>
</feature>
<dbReference type="AlphaFoldDB" id="A0A147KGN7"/>
<evidence type="ECO:0000256" key="5">
    <source>
        <dbReference type="ARBA" id="ARBA00022692"/>
    </source>
</evidence>
<sequence length="250" mass="25902">MNTWEALAVLLAGAGAGAINTLVGSGTLFTFPVLLACGVPPVTAAISNSIGLTPGAVAGVVGYRRELAGQRSRVLRLGAMSLLGALTGATLLLNLPEKVFTSVAPVLILLACLLIVFQPRINAWTRERRAARPNGGPLLRLGVYGAGVYGGYFTAAQGVILISLLGSSLDDDMQRLNALKNVLASIVNASVAVYYLVFAQPNWIAAALIATGSVVGGYLGARFGRRLKPTGLRILVVLIGLTAAVQLVLR</sequence>
<keyword evidence="10" id="KW-1185">Reference proteome</keyword>
<comment type="similarity">
    <text evidence="2 8">Belongs to the 4-toluene sulfonate uptake permease (TSUP) (TC 2.A.102) family.</text>
</comment>
<evidence type="ECO:0000256" key="1">
    <source>
        <dbReference type="ARBA" id="ARBA00004651"/>
    </source>
</evidence>
<evidence type="ECO:0000256" key="2">
    <source>
        <dbReference type="ARBA" id="ARBA00009142"/>
    </source>
</evidence>
<dbReference type="RefSeq" id="WP_068753887.1">
    <property type="nucleotide sequence ID" value="NZ_KQ950180.1"/>
</dbReference>
<dbReference type="Proteomes" id="UP000074382">
    <property type="component" value="Unassembled WGS sequence"/>
</dbReference>
<dbReference type="PATRIC" id="fig|665004.4.peg.1064"/>
<name>A0A147KGN7_THECS</name>
<comment type="caution">
    <text evidence="9">The sequence shown here is derived from an EMBL/GenBank/DDBJ whole genome shotgun (WGS) entry which is preliminary data.</text>
</comment>
<comment type="subcellular location">
    <subcellularLocation>
        <location evidence="1 8">Cell membrane</location>
        <topology evidence="1 8">Multi-pass membrane protein</topology>
    </subcellularLocation>
</comment>
<evidence type="ECO:0000256" key="4">
    <source>
        <dbReference type="ARBA" id="ARBA00022475"/>
    </source>
</evidence>
<feature type="transmembrane region" description="Helical" evidence="8">
    <location>
        <begin position="138"/>
        <end position="166"/>
    </location>
</feature>
<feature type="transmembrane region" description="Helical" evidence="8">
    <location>
        <begin position="204"/>
        <end position="224"/>
    </location>
</feature>
<evidence type="ECO:0000256" key="6">
    <source>
        <dbReference type="ARBA" id="ARBA00022989"/>
    </source>
</evidence>
<evidence type="ECO:0000256" key="3">
    <source>
        <dbReference type="ARBA" id="ARBA00022448"/>
    </source>
</evidence>
<evidence type="ECO:0000313" key="9">
    <source>
        <dbReference type="EMBL" id="KUP96451.1"/>
    </source>
</evidence>
<evidence type="ECO:0000256" key="7">
    <source>
        <dbReference type="ARBA" id="ARBA00023136"/>
    </source>
</evidence>
<keyword evidence="3" id="KW-0813">Transport</keyword>
<keyword evidence="5 8" id="KW-0812">Transmembrane</keyword>